<feature type="domain" description="M23ase beta-sheet core" evidence="3">
    <location>
        <begin position="106"/>
        <end position="198"/>
    </location>
</feature>
<dbReference type="CDD" id="cd12797">
    <property type="entry name" value="M23_peptidase"/>
    <property type="match status" value="1"/>
</dbReference>
<keyword evidence="4" id="KW-0378">Hydrolase</keyword>
<evidence type="ECO:0000256" key="2">
    <source>
        <dbReference type="SAM" id="Phobius"/>
    </source>
</evidence>
<dbReference type="PATRIC" id="fig|92835.4.peg.2339"/>
<dbReference type="RefSeq" id="WP_245243878.1">
    <property type="nucleotide sequence ID" value="NZ_BAAAUP010000011.1"/>
</dbReference>
<dbReference type="InterPro" id="IPR016047">
    <property type="entry name" value="M23ase_b-sheet_dom"/>
</dbReference>
<dbReference type="GO" id="GO:0004222">
    <property type="term" value="F:metalloendopeptidase activity"/>
    <property type="evidence" value="ECO:0007669"/>
    <property type="project" value="TreeGrafter"/>
</dbReference>
<evidence type="ECO:0000256" key="1">
    <source>
        <dbReference type="ARBA" id="ARBA00022729"/>
    </source>
</evidence>
<name>A0A0M2GY02_9MICO</name>
<reference evidence="4 5" key="1">
    <citation type="submission" date="2015-02" db="EMBL/GenBank/DDBJ databases">
        <title>Draft genome sequences of ten Microbacterium spp. with emphasis on heavy metal contaminated environments.</title>
        <authorList>
            <person name="Corretto E."/>
        </authorList>
    </citation>
    <scope>NUCLEOTIDE SEQUENCE [LARGE SCALE GENOMIC DNA]</scope>
    <source>
        <strain evidence="4 5">DSM 12510</strain>
    </source>
</reference>
<gene>
    <name evidence="4" type="primary">nlpD</name>
    <name evidence="4" type="ORF">RS81_02305</name>
</gene>
<evidence type="ECO:0000313" key="4">
    <source>
        <dbReference type="EMBL" id="KJL38896.1"/>
    </source>
</evidence>
<evidence type="ECO:0000259" key="3">
    <source>
        <dbReference type="Pfam" id="PF01551"/>
    </source>
</evidence>
<dbReference type="InterPro" id="IPR011055">
    <property type="entry name" value="Dup_hybrid_motif"/>
</dbReference>
<dbReference type="PANTHER" id="PTHR21666">
    <property type="entry name" value="PEPTIDASE-RELATED"/>
    <property type="match status" value="1"/>
</dbReference>
<keyword evidence="2" id="KW-0472">Membrane</keyword>
<keyword evidence="2" id="KW-1133">Transmembrane helix</keyword>
<protein>
    <submittedName>
        <fullName evidence="4">Murein hydrolase activator NlpD</fullName>
    </submittedName>
</protein>
<dbReference type="SUPFAM" id="SSF51261">
    <property type="entry name" value="Duplicated hybrid motif"/>
    <property type="match status" value="1"/>
</dbReference>
<evidence type="ECO:0000313" key="5">
    <source>
        <dbReference type="Proteomes" id="UP000033956"/>
    </source>
</evidence>
<comment type="caution">
    <text evidence="4">The sequence shown here is derived from an EMBL/GenBank/DDBJ whole genome shotgun (WGS) entry which is preliminary data.</text>
</comment>
<dbReference type="EMBL" id="JYIZ01000053">
    <property type="protein sequence ID" value="KJL38896.1"/>
    <property type="molecule type" value="Genomic_DNA"/>
</dbReference>
<accession>A0A0M2GY02</accession>
<dbReference type="AlphaFoldDB" id="A0A0M2GY02"/>
<dbReference type="PANTHER" id="PTHR21666:SF289">
    <property type="entry name" value="L-ALA--D-GLU ENDOPEPTIDASE"/>
    <property type="match status" value="1"/>
</dbReference>
<feature type="transmembrane region" description="Helical" evidence="2">
    <location>
        <begin position="21"/>
        <end position="40"/>
    </location>
</feature>
<proteinExistence type="predicted"/>
<dbReference type="STRING" id="92835.RS81_02305"/>
<dbReference type="Pfam" id="PF01551">
    <property type="entry name" value="Peptidase_M23"/>
    <property type="match status" value="1"/>
</dbReference>
<dbReference type="Gene3D" id="2.70.70.10">
    <property type="entry name" value="Glucose Permease (Domain IIA)"/>
    <property type="match status" value="1"/>
</dbReference>
<dbReference type="InterPro" id="IPR050570">
    <property type="entry name" value="Cell_wall_metabolism_enzyme"/>
</dbReference>
<keyword evidence="5" id="KW-1185">Reference proteome</keyword>
<keyword evidence="2" id="KW-0812">Transmembrane</keyword>
<keyword evidence="1" id="KW-0732">Signal</keyword>
<organism evidence="4 5">
    <name type="scientific">Microbacterium terrae</name>
    <dbReference type="NCBI Taxonomy" id="69369"/>
    <lineage>
        <taxon>Bacteria</taxon>
        <taxon>Bacillati</taxon>
        <taxon>Actinomycetota</taxon>
        <taxon>Actinomycetes</taxon>
        <taxon>Micrococcales</taxon>
        <taxon>Microbacteriaceae</taxon>
        <taxon>Microbacterium</taxon>
    </lineage>
</organism>
<sequence>MTFIGAALRRRRSPHREHAPVVALRAGALVAMILVSAIAISEDAAVARGSAAAEAQPGRMYAPETAEPVAALADADDSAQPSWTWPLHGARVSAPFVAPPHAYGPGHRGIDLRPTADESVRAPAAGVVAFAGSVAGRGVLTIDHGDGWVSTLEPIDASVGVGASIGAGAPVGTLTRGGHAANGDLHFGVRLHGEYVNPLLLLGGVPRAVLLPCC</sequence>
<dbReference type="Proteomes" id="UP000033956">
    <property type="component" value="Unassembled WGS sequence"/>
</dbReference>